<evidence type="ECO:0000256" key="4">
    <source>
        <dbReference type="ARBA" id="ARBA00022679"/>
    </source>
</evidence>
<dbReference type="Gene3D" id="3.50.50.60">
    <property type="entry name" value="FAD/NAD(P)-binding domain"/>
    <property type="match status" value="1"/>
</dbReference>
<proteinExistence type="predicted"/>
<evidence type="ECO:0000256" key="1">
    <source>
        <dbReference type="ARBA" id="ARBA00022490"/>
    </source>
</evidence>
<reference evidence="11" key="1">
    <citation type="journal article" date="2022" name="Res Sq">
        <title>Evolution of multicellular longitudinally dividing oral cavity symbionts (Neisseriaceae).</title>
        <authorList>
            <person name="Nyongesa S."/>
            <person name="Weber P."/>
            <person name="Bernet E."/>
            <person name="Pullido F."/>
            <person name="Nieckarz M."/>
            <person name="Delaby M."/>
            <person name="Nieves C."/>
            <person name="Viehboeck T."/>
            <person name="Krause N."/>
            <person name="Rivera-Millot A."/>
            <person name="Nakamura A."/>
            <person name="Vischer N."/>
            <person name="VanNieuwenhze M."/>
            <person name="Brun Y."/>
            <person name="Cava F."/>
            <person name="Bulgheresi S."/>
            <person name="Veyrier F."/>
        </authorList>
    </citation>
    <scope>NUCLEOTIDE SEQUENCE</scope>
    <source>
        <strain evidence="11">17694</strain>
    </source>
</reference>
<evidence type="ECO:0000256" key="6">
    <source>
        <dbReference type="ARBA" id="ARBA00022694"/>
    </source>
</evidence>
<feature type="domain" description="FAD dependent oxidoreductase" evidence="10">
    <location>
        <begin position="128"/>
        <end position="488"/>
    </location>
</feature>
<keyword evidence="4 11" id="KW-0808">Transferase</keyword>
<gene>
    <name evidence="11" type="primary">mnmC</name>
    <name evidence="11" type="ORF">LVJ77_00535</name>
</gene>
<keyword evidence="9" id="KW-0511">Multifunctional enzyme</keyword>
<keyword evidence="3" id="KW-0285">Flavoprotein</keyword>
<dbReference type="GO" id="GO:0016645">
    <property type="term" value="F:oxidoreductase activity, acting on the CH-NH group of donors"/>
    <property type="evidence" value="ECO:0007669"/>
    <property type="project" value="InterPro"/>
</dbReference>
<evidence type="ECO:0000256" key="8">
    <source>
        <dbReference type="ARBA" id="ARBA00023002"/>
    </source>
</evidence>
<evidence type="ECO:0000256" key="2">
    <source>
        <dbReference type="ARBA" id="ARBA00022603"/>
    </source>
</evidence>
<evidence type="ECO:0000259" key="10">
    <source>
        <dbReference type="Pfam" id="PF01266"/>
    </source>
</evidence>
<sequence>MMFVWAWAAPPSVDGIAAVLARVRQRPLHLLLCFDGAPPRYSEAGAGAPVWQGRLHALTRCAQNVAASVPAELADGVWLRLMPRRCAERWQEYAGAPVHWADEPVAQTAPVREKVWLSVPPVAPVQGVAVVGAGIAGAATAYELARHGVAVTVLEAANAPASAASGNRQGLLYAKISAHATCQTELLLAGYGYSRYLLETLLPDGEAWGGAGVLHLDFDDREARRHRQLAAHVHHAHLYRAVSAAEAAQIAGVPVAHNALYWQQGVWLNPAALVSALLAQKGIETHTQTRLCQAERVGGMWHLHTTRGSFQASHLVLCGGADSVRLPFVGDLPLRLIRGQSASARATPASRTLKAALSGAGYIAPAWRDAHTYGASFVPNDADTAWRDSEHAHNRRLLAQLNPFLARQLGATDTGGHAAVRCDSRDHLPVVGAVGDAAAMRQSYAALAKDKNLSQHTPCPYVPNVWTNTAHGSRGLITAPVCAAETAAQILGLPHVLSARLRHALHPNRLIIGDIVRGKTA</sequence>
<keyword evidence="12" id="KW-1185">Reference proteome</keyword>
<organism evidence="11 12">
    <name type="scientific">Conchiformibius kuhniae</name>
    <dbReference type="NCBI Taxonomy" id="211502"/>
    <lineage>
        <taxon>Bacteria</taxon>
        <taxon>Pseudomonadati</taxon>
        <taxon>Pseudomonadota</taxon>
        <taxon>Betaproteobacteria</taxon>
        <taxon>Neisseriales</taxon>
        <taxon>Neisseriaceae</taxon>
        <taxon>Conchiformibius</taxon>
    </lineage>
</organism>
<evidence type="ECO:0000313" key="11">
    <source>
        <dbReference type="EMBL" id="UOP04894.1"/>
    </source>
</evidence>
<dbReference type="InterPro" id="IPR017610">
    <property type="entry name" value="tRNA_S-uridine_synth_MnmC_C"/>
</dbReference>
<evidence type="ECO:0000256" key="7">
    <source>
        <dbReference type="ARBA" id="ARBA00022827"/>
    </source>
</evidence>
<accession>A0A8T9MUU7</accession>
<dbReference type="GO" id="GO:0004808">
    <property type="term" value="F:tRNA (5-methylaminomethyl-2-thiouridylate)(34)-methyltransferase activity"/>
    <property type="evidence" value="ECO:0007669"/>
    <property type="project" value="UniProtKB-EC"/>
</dbReference>
<keyword evidence="2 11" id="KW-0489">Methyltransferase</keyword>
<dbReference type="GO" id="GO:0005737">
    <property type="term" value="C:cytoplasm"/>
    <property type="evidence" value="ECO:0007669"/>
    <property type="project" value="TreeGrafter"/>
</dbReference>
<dbReference type="KEGG" id="ckh:LVJ77_00535"/>
<dbReference type="GO" id="GO:0008033">
    <property type="term" value="P:tRNA processing"/>
    <property type="evidence" value="ECO:0007669"/>
    <property type="project" value="UniProtKB-KW"/>
</dbReference>
<dbReference type="PANTHER" id="PTHR13847:SF283">
    <property type="entry name" value="TRNA 5-METHYLAMINOMETHYL-2-THIOURIDINE BIOSYNTHESIS BIFUNCTIONAL PROTEIN MNMC"/>
    <property type="match status" value="1"/>
</dbReference>
<evidence type="ECO:0000313" key="12">
    <source>
        <dbReference type="Proteomes" id="UP000831534"/>
    </source>
</evidence>
<keyword evidence="6" id="KW-0819">tRNA processing</keyword>
<protein>
    <submittedName>
        <fullName evidence="11">FAD-dependent 5-carboxymethylaminomethyl-2-thiouridine(34) oxidoreductase MnmC</fullName>
        <ecNumber evidence="11">2.1.1.61</ecNumber>
    </submittedName>
</protein>
<evidence type="ECO:0000256" key="3">
    <source>
        <dbReference type="ARBA" id="ARBA00022630"/>
    </source>
</evidence>
<dbReference type="Proteomes" id="UP000831534">
    <property type="component" value="Chromosome"/>
</dbReference>
<dbReference type="PANTHER" id="PTHR13847">
    <property type="entry name" value="SARCOSINE DEHYDROGENASE-RELATED"/>
    <property type="match status" value="1"/>
</dbReference>
<dbReference type="EMBL" id="CP091521">
    <property type="protein sequence ID" value="UOP04894.1"/>
    <property type="molecule type" value="Genomic_DNA"/>
</dbReference>
<keyword evidence="5" id="KW-0949">S-adenosyl-L-methionine</keyword>
<evidence type="ECO:0000256" key="5">
    <source>
        <dbReference type="ARBA" id="ARBA00022691"/>
    </source>
</evidence>
<dbReference type="Gene3D" id="3.30.9.10">
    <property type="entry name" value="D-Amino Acid Oxidase, subunit A, domain 2"/>
    <property type="match status" value="1"/>
</dbReference>
<evidence type="ECO:0000256" key="9">
    <source>
        <dbReference type="ARBA" id="ARBA00023268"/>
    </source>
</evidence>
<dbReference type="InterPro" id="IPR006076">
    <property type="entry name" value="FAD-dep_OxRdtase"/>
</dbReference>
<dbReference type="SUPFAM" id="SSF51905">
    <property type="entry name" value="FAD/NAD(P)-binding domain"/>
    <property type="match status" value="1"/>
</dbReference>
<dbReference type="GO" id="GO:0032259">
    <property type="term" value="P:methylation"/>
    <property type="evidence" value="ECO:0007669"/>
    <property type="project" value="UniProtKB-KW"/>
</dbReference>
<dbReference type="RefSeq" id="WP_245571910.1">
    <property type="nucleotide sequence ID" value="NZ_CP091521.1"/>
</dbReference>
<keyword evidence="1" id="KW-0963">Cytoplasm</keyword>
<keyword evidence="7" id="KW-0274">FAD</keyword>
<dbReference type="NCBIfam" id="TIGR03197">
    <property type="entry name" value="MnmC_Cterm"/>
    <property type="match status" value="1"/>
</dbReference>
<dbReference type="InterPro" id="IPR036188">
    <property type="entry name" value="FAD/NAD-bd_sf"/>
</dbReference>
<dbReference type="Pfam" id="PF01266">
    <property type="entry name" value="DAO"/>
    <property type="match status" value="1"/>
</dbReference>
<dbReference type="EC" id="2.1.1.61" evidence="11"/>
<dbReference type="AlphaFoldDB" id="A0A8T9MUU7"/>
<name>A0A8T9MUU7_9NEIS</name>
<keyword evidence="8" id="KW-0560">Oxidoreductase</keyword>
<reference evidence="11" key="2">
    <citation type="submission" date="2024-09" db="EMBL/GenBank/DDBJ databases">
        <authorList>
            <person name="Veyrier F.J."/>
        </authorList>
    </citation>
    <scope>NUCLEOTIDE SEQUENCE</scope>
    <source>
        <strain evidence="11">17694</strain>
    </source>
</reference>